<dbReference type="STRING" id="1397694.GCA_000702585_01327"/>
<dbReference type="EMBL" id="UGGP01000001">
    <property type="protein sequence ID" value="STO07466.1"/>
    <property type="molecule type" value="Genomic_DNA"/>
</dbReference>
<sequence>MIHQFIKGTTEATFVLLHGTGGTEQDLIPLAKELDPNVNILTLRGDVLENGMSRFFRRHAEGVLDLEDLKKQTERFLAFLDEAAAEYGIDRDKMIPLGYSNGANLIGSALYRENAFKASLLFHPMVPDRSLTLPSLSGANVFISAGERDPICPKTETEELTSTLRTAGADVELFYHGGGHELRMEEVEAARTWVTSYIG</sequence>
<dbReference type="InterPro" id="IPR002925">
    <property type="entry name" value="Dienelactn_hydro"/>
</dbReference>
<organism evidence="2 3">
    <name type="scientific">Exiguobacterium aurantiacum</name>
    <dbReference type="NCBI Taxonomy" id="33987"/>
    <lineage>
        <taxon>Bacteria</taxon>
        <taxon>Bacillati</taxon>
        <taxon>Bacillota</taxon>
        <taxon>Bacilli</taxon>
        <taxon>Bacillales</taxon>
        <taxon>Bacillales Family XII. Incertae Sedis</taxon>
        <taxon>Exiguobacterium</taxon>
    </lineage>
</organism>
<accession>A0A377FSJ8</accession>
<evidence type="ECO:0000313" key="3">
    <source>
        <dbReference type="Proteomes" id="UP000254060"/>
    </source>
</evidence>
<evidence type="ECO:0000259" key="1">
    <source>
        <dbReference type="Pfam" id="PF01738"/>
    </source>
</evidence>
<dbReference type="InterPro" id="IPR050261">
    <property type="entry name" value="FrsA_esterase"/>
</dbReference>
<dbReference type="OrthoDB" id="9796570at2"/>
<dbReference type="GO" id="GO:0016787">
    <property type="term" value="F:hydrolase activity"/>
    <property type="evidence" value="ECO:0007669"/>
    <property type="project" value="InterPro"/>
</dbReference>
<name>A0A377FSJ8_9BACL</name>
<dbReference type="Pfam" id="PF01738">
    <property type="entry name" value="DLH"/>
    <property type="match status" value="1"/>
</dbReference>
<dbReference type="PANTHER" id="PTHR22946">
    <property type="entry name" value="DIENELACTONE HYDROLASE DOMAIN-CONTAINING PROTEIN-RELATED"/>
    <property type="match status" value="1"/>
</dbReference>
<dbReference type="Gene3D" id="3.40.50.1820">
    <property type="entry name" value="alpha/beta hydrolase"/>
    <property type="match status" value="1"/>
</dbReference>
<dbReference type="InterPro" id="IPR029058">
    <property type="entry name" value="AB_hydrolase_fold"/>
</dbReference>
<evidence type="ECO:0000313" key="2">
    <source>
        <dbReference type="EMBL" id="STO07466.1"/>
    </source>
</evidence>
<proteinExistence type="predicted"/>
<reference evidence="2 3" key="1">
    <citation type="submission" date="2018-06" db="EMBL/GenBank/DDBJ databases">
        <authorList>
            <consortium name="Pathogen Informatics"/>
            <person name="Doyle S."/>
        </authorList>
    </citation>
    <scope>NUCLEOTIDE SEQUENCE [LARGE SCALE GENOMIC DNA]</scope>
    <source>
        <strain evidence="2 3">NCTC13163</strain>
    </source>
</reference>
<dbReference type="SUPFAM" id="SSF53474">
    <property type="entry name" value="alpha/beta-Hydrolases"/>
    <property type="match status" value="1"/>
</dbReference>
<dbReference type="RefSeq" id="WP_029334532.1">
    <property type="nucleotide sequence ID" value="NZ_UGGP01000001.1"/>
</dbReference>
<dbReference type="Proteomes" id="UP000254060">
    <property type="component" value="Unassembled WGS sequence"/>
</dbReference>
<feature type="domain" description="Dienelactone hydrolase" evidence="1">
    <location>
        <begin position="70"/>
        <end position="180"/>
    </location>
</feature>
<dbReference type="AlphaFoldDB" id="A0A377FSJ8"/>
<protein>
    <submittedName>
        <fullName evidence="2">Predicted esterase</fullName>
    </submittedName>
</protein>
<gene>
    <name evidence="2" type="ORF">NCTC13163_00813</name>
</gene>